<reference evidence="2" key="1">
    <citation type="journal article" date="2022" name="bioRxiv">
        <title>Sequencing and chromosome-scale assembly of the giantPleurodeles waltlgenome.</title>
        <authorList>
            <person name="Brown T."/>
            <person name="Elewa A."/>
            <person name="Iarovenko S."/>
            <person name="Subramanian E."/>
            <person name="Araus A.J."/>
            <person name="Petzold A."/>
            <person name="Susuki M."/>
            <person name="Suzuki K.-i.T."/>
            <person name="Hayashi T."/>
            <person name="Toyoda A."/>
            <person name="Oliveira C."/>
            <person name="Osipova E."/>
            <person name="Leigh N.D."/>
            <person name="Simon A."/>
            <person name="Yun M.H."/>
        </authorList>
    </citation>
    <scope>NUCLEOTIDE SEQUENCE</scope>
    <source>
        <strain evidence="2">20211129_DDA</strain>
        <tissue evidence="2">Liver</tissue>
    </source>
</reference>
<dbReference type="Proteomes" id="UP001066276">
    <property type="component" value="Chromosome 4_1"/>
</dbReference>
<evidence type="ECO:0000313" key="3">
    <source>
        <dbReference type="Proteomes" id="UP001066276"/>
    </source>
</evidence>
<comment type="caution">
    <text evidence="2">The sequence shown here is derived from an EMBL/GenBank/DDBJ whole genome shotgun (WGS) entry which is preliminary data.</text>
</comment>
<dbReference type="EMBL" id="JANPWB010000007">
    <property type="protein sequence ID" value="KAJ1173810.1"/>
    <property type="molecule type" value="Genomic_DNA"/>
</dbReference>
<sequence>MTSRCARRAHKDAWPDGNPTKHGRGALRPTSKVRLTENSPTVPHRALPQPGRCAAAKRKEGKPCRGLDRARQSEEEKGKPCRGLNGARQLRNRRNLTSDACFEASLSSEAGNIKWGLCASRTLEAHGALRLRRTQNLNADVDTCIDFSSGQTRIARISLPRLLAFYQDEEP</sequence>
<dbReference type="AlphaFoldDB" id="A0AAV7TBL6"/>
<organism evidence="2 3">
    <name type="scientific">Pleurodeles waltl</name>
    <name type="common">Iberian ribbed newt</name>
    <dbReference type="NCBI Taxonomy" id="8319"/>
    <lineage>
        <taxon>Eukaryota</taxon>
        <taxon>Metazoa</taxon>
        <taxon>Chordata</taxon>
        <taxon>Craniata</taxon>
        <taxon>Vertebrata</taxon>
        <taxon>Euteleostomi</taxon>
        <taxon>Amphibia</taxon>
        <taxon>Batrachia</taxon>
        <taxon>Caudata</taxon>
        <taxon>Salamandroidea</taxon>
        <taxon>Salamandridae</taxon>
        <taxon>Pleurodelinae</taxon>
        <taxon>Pleurodeles</taxon>
    </lineage>
</organism>
<protein>
    <submittedName>
        <fullName evidence="2">Uncharacterized protein</fullName>
    </submittedName>
</protein>
<evidence type="ECO:0000313" key="2">
    <source>
        <dbReference type="EMBL" id="KAJ1173810.1"/>
    </source>
</evidence>
<name>A0AAV7TBL6_PLEWA</name>
<keyword evidence="3" id="KW-1185">Reference proteome</keyword>
<feature type="compositionally biased region" description="Basic residues" evidence="1">
    <location>
        <begin position="1"/>
        <end position="10"/>
    </location>
</feature>
<feature type="region of interest" description="Disordered" evidence="1">
    <location>
        <begin position="1"/>
        <end position="84"/>
    </location>
</feature>
<evidence type="ECO:0000256" key="1">
    <source>
        <dbReference type="SAM" id="MobiDB-lite"/>
    </source>
</evidence>
<feature type="compositionally biased region" description="Basic and acidic residues" evidence="1">
    <location>
        <begin position="57"/>
        <end position="79"/>
    </location>
</feature>
<proteinExistence type="predicted"/>
<accession>A0AAV7TBL6</accession>
<gene>
    <name evidence="2" type="ORF">NDU88_005636</name>
</gene>